<dbReference type="Proteomes" id="UP000035800">
    <property type="component" value="Chromosome I"/>
</dbReference>
<evidence type="ECO:0000313" key="2">
    <source>
        <dbReference type="Proteomes" id="UP000035800"/>
    </source>
</evidence>
<proteinExistence type="predicted"/>
<evidence type="ECO:0000313" key="1">
    <source>
        <dbReference type="EMBL" id="EKT87514.1"/>
    </source>
</evidence>
<dbReference type="EMBL" id="CP006694">
    <property type="protein sequence ID" value="EKT87514.1"/>
    <property type="molecule type" value="Genomic_DNA"/>
</dbReference>
<reference evidence="1 2" key="1">
    <citation type="journal article" date="2012" name="Gene">
        <title>Sequence of Leptospira santarosai serovar Shermani genome and prediction of virulence-associated genes.</title>
        <authorList>
            <person name="Chou L.F."/>
            <person name="Chen Y.T."/>
            <person name="Lu C.W."/>
            <person name="Ko Y.C."/>
            <person name="Tang C.Y."/>
            <person name="Pan M.J."/>
            <person name="Tian Y.C."/>
            <person name="Chiu C.H."/>
            <person name="Hung C.C."/>
            <person name="Yang C.W."/>
        </authorList>
    </citation>
    <scope>NUCLEOTIDE SEQUENCE [LARGE SCALE GENOMIC DNA]</scope>
    <source>
        <strain evidence="1">LT 821</strain>
    </source>
</reference>
<organism evidence="1 2">
    <name type="scientific">Leptospira santarosai serovar Shermani str. LT 821</name>
    <dbReference type="NCBI Taxonomy" id="758847"/>
    <lineage>
        <taxon>Bacteria</taxon>
        <taxon>Pseudomonadati</taxon>
        <taxon>Spirochaetota</taxon>
        <taxon>Spirochaetia</taxon>
        <taxon>Leptospirales</taxon>
        <taxon>Leptospiraceae</taxon>
        <taxon>Leptospira</taxon>
    </lineage>
</organism>
<protein>
    <submittedName>
        <fullName evidence="1">Uncharacterized protein</fullName>
    </submittedName>
</protein>
<accession>K8Y213</accession>
<dbReference type="AlphaFoldDB" id="K8Y213"/>
<reference evidence="1 2" key="2">
    <citation type="journal article" date="2014" name="Emerg. Microbes Infect.">
        <title>Potential impact on kidney infection: a whole-genome analysis of Leptospira santarosai serovar Shermani.</title>
        <authorList>
            <person name="Chou L.F."/>
            <person name="Chen T.W."/>
            <person name="Ko Y.C."/>
            <person name="Pan M.J."/>
            <person name="Tian Y.C."/>
            <person name="Chiu C.H."/>
            <person name="Tang P."/>
            <person name="Hung C.C."/>
            <person name="Yang C.W."/>
        </authorList>
    </citation>
    <scope>NUCLEOTIDE SEQUENCE</scope>
    <source>
        <strain evidence="1 2">LT 821</strain>
    </source>
</reference>
<gene>
    <name evidence="1" type="ORF">LSS_06649</name>
</gene>
<dbReference type="KEGG" id="lst:LSS_06649"/>
<name>K8Y213_9LEPT</name>
<dbReference type="PATRIC" id="fig|758847.3.peg.1398"/>
<sequence>MFTVGPNFPFLFFIPYFFRETDIDTTPVRSRLSIKIVFEFPNRTCPQTSDMRTPTRT</sequence>